<organism evidence="2">
    <name type="scientific">Heliothis virescens</name>
    <name type="common">Tobacco budworm moth</name>
    <dbReference type="NCBI Taxonomy" id="7102"/>
    <lineage>
        <taxon>Eukaryota</taxon>
        <taxon>Metazoa</taxon>
        <taxon>Ecdysozoa</taxon>
        <taxon>Arthropoda</taxon>
        <taxon>Hexapoda</taxon>
        <taxon>Insecta</taxon>
        <taxon>Pterygota</taxon>
        <taxon>Neoptera</taxon>
        <taxon>Endopterygota</taxon>
        <taxon>Lepidoptera</taxon>
        <taxon>Glossata</taxon>
        <taxon>Ditrysia</taxon>
        <taxon>Noctuoidea</taxon>
        <taxon>Noctuidae</taxon>
        <taxon>Heliothinae</taxon>
        <taxon>Heliothis</taxon>
    </lineage>
</organism>
<reference evidence="2" key="1">
    <citation type="submission" date="2017-09" db="EMBL/GenBank/DDBJ databases">
        <title>Contemporary evolution of a Lepidopteran species, Heliothis virescens, in response to modern agricultural practices.</title>
        <authorList>
            <person name="Fritz M.L."/>
            <person name="Deyonke A.M."/>
            <person name="Papanicolaou A."/>
            <person name="Micinski S."/>
            <person name="Westbrook J."/>
            <person name="Gould F."/>
        </authorList>
    </citation>
    <scope>NUCLEOTIDE SEQUENCE [LARGE SCALE GENOMIC DNA]</scope>
    <source>
        <strain evidence="2">HvINT-</strain>
        <tissue evidence="2">Whole body</tissue>
    </source>
</reference>
<feature type="chain" id="PRO_5012720421" evidence="1">
    <location>
        <begin position="25"/>
        <end position="149"/>
    </location>
</feature>
<sequence>MLSQIALFLSIFAFFILEDNKTNSFKTVEDLKNQYKKVEKEAYSPSDIWVGKAMDFVYSNKTIMSLIARELWDVGSRAIDRIVEVNDKKKGDSKRPSLKEGTLPEPRDYRPSKWFANSAMDIWYGNKSMIDVISREFADVMFKLTARPV</sequence>
<evidence type="ECO:0000313" key="2">
    <source>
        <dbReference type="EMBL" id="PCG70182.1"/>
    </source>
</evidence>
<proteinExistence type="predicted"/>
<dbReference type="AlphaFoldDB" id="A0A2A4JFK5"/>
<evidence type="ECO:0000256" key="1">
    <source>
        <dbReference type="SAM" id="SignalP"/>
    </source>
</evidence>
<dbReference type="EMBL" id="NWSH01001775">
    <property type="protein sequence ID" value="PCG70182.1"/>
    <property type="molecule type" value="Genomic_DNA"/>
</dbReference>
<name>A0A2A4JFK5_HELVI</name>
<gene>
    <name evidence="2" type="ORF">B5V51_3278</name>
</gene>
<accession>A0A2A4JFK5</accession>
<comment type="caution">
    <text evidence="2">The sequence shown here is derived from an EMBL/GenBank/DDBJ whole genome shotgun (WGS) entry which is preliminary data.</text>
</comment>
<feature type="signal peptide" evidence="1">
    <location>
        <begin position="1"/>
        <end position="24"/>
    </location>
</feature>
<keyword evidence="1" id="KW-0732">Signal</keyword>
<protein>
    <submittedName>
        <fullName evidence="2">Uncharacterized protein</fullName>
    </submittedName>
</protein>